<proteinExistence type="predicted"/>
<name>A0A6P8AT59_PYRGI</name>
<evidence type="ECO:0000256" key="2">
    <source>
        <dbReference type="SAM" id="SignalP"/>
    </source>
</evidence>
<evidence type="ECO:0000313" key="4">
    <source>
        <dbReference type="RefSeq" id="XP_030978101.1"/>
    </source>
</evidence>
<dbReference type="AlphaFoldDB" id="A0A6P8AT59"/>
<organism evidence="3 4">
    <name type="scientific">Pyricularia grisea</name>
    <name type="common">Crabgrass-specific blast fungus</name>
    <name type="synonym">Magnaporthe grisea</name>
    <dbReference type="NCBI Taxonomy" id="148305"/>
    <lineage>
        <taxon>Eukaryota</taxon>
        <taxon>Fungi</taxon>
        <taxon>Dikarya</taxon>
        <taxon>Ascomycota</taxon>
        <taxon>Pezizomycotina</taxon>
        <taxon>Sordariomycetes</taxon>
        <taxon>Sordariomycetidae</taxon>
        <taxon>Magnaporthales</taxon>
        <taxon>Pyriculariaceae</taxon>
        <taxon>Pyricularia</taxon>
    </lineage>
</organism>
<reference evidence="4" key="2">
    <citation type="submission" date="2019-10" db="EMBL/GenBank/DDBJ databases">
        <authorList>
            <consortium name="NCBI Genome Project"/>
        </authorList>
    </citation>
    <scope>NUCLEOTIDE SEQUENCE</scope>
    <source>
        <strain evidence="4">NI907</strain>
    </source>
</reference>
<feature type="region of interest" description="Disordered" evidence="1">
    <location>
        <begin position="19"/>
        <end position="306"/>
    </location>
</feature>
<protein>
    <submittedName>
        <fullName evidence="4">Uncharacterized protein</fullName>
    </submittedName>
</protein>
<feature type="compositionally biased region" description="Polar residues" evidence="1">
    <location>
        <begin position="51"/>
        <end position="61"/>
    </location>
</feature>
<keyword evidence="2" id="KW-0732">Signal</keyword>
<feature type="signal peptide" evidence="2">
    <location>
        <begin position="1"/>
        <end position="24"/>
    </location>
</feature>
<evidence type="ECO:0000256" key="1">
    <source>
        <dbReference type="SAM" id="MobiDB-lite"/>
    </source>
</evidence>
<dbReference type="Proteomes" id="UP000515153">
    <property type="component" value="Unplaced"/>
</dbReference>
<dbReference type="RefSeq" id="XP_030978101.1">
    <property type="nucleotide sequence ID" value="XM_031129626.1"/>
</dbReference>
<gene>
    <name evidence="4" type="ORF">PgNI_09644</name>
</gene>
<feature type="compositionally biased region" description="Basic and acidic residues" evidence="1">
    <location>
        <begin position="297"/>
        <end position="306"/>
    </location>
</feature>
<evidence type="ECO:0000313" key="3">
    <source>
        <dbReference type="Proteomes" id="UP000515153"/>
    </source>
</evidence>
<feature type="compositionally biased region" description="Basic and acidic residues" evidence="1">
    <location>
        <begin position="180"/>
        <end position="192"/>
    </location>
</feature>
<dbReference type="KEGG" id="pgri:PgNI_09644"/>
<feature type="compositionally biased region" description="Basic residues" evidence="1">
    <location>
        <begin position="74"/>
        <end position="88"/>
    </location>
</feature>
<keyword evidence="3" id="KW-1185">Reference proteome</keyword>
<reference evidence="4" key="1">
    <citation type="journal article" date="2019" name="Mol. Biol. Evol.">
        <title>Blast fungal genomes show frequent chromosomal changes, gene gains and losses, and effector gene turnover.</title>
        <authorList>
            <person name="Gomez Luciano L.B."/>
            <person name="Jason Tsai I."/>
            <person name="Chuma I."/>
            <person name="Tosa Y."/>
            <person name="Chen Y.H."/>
            <person name="Li J.Y."/>
            <person name="Li M.Y."/>
            <person name="Jade Lu M.Y."/>
            <person name="Nakayashiki H."/>
            <person name="Li W.H."/>
        </authorList>
    </citation>
    <scope>NUCLEOTIDE SEQUENCE</scope>
    <source>
        <strain evidence="4">NI907</strain>
    </source>
</reference>
<reference evidence="4" key="3">
    <citation type="submission" date="2025-08" db="UniProtKB">
        <authorList>
            <consortium name="RefSeq"/>
        </authorList>
    </citation>
    <scope>IDENTIFICATION</scope>
    <source>
        <strain evidence="4">NI907</strain>
    </source>
</reference>
<accession>A0A6P8AT59</accession>
<feature type="compositionally biased region" description="Basic and acidic residues" evidence="1">
    <location>
        <begin position="209"/>
        <end position="232"/>
    </location>
</feature>
<feature type="compositionally biased region" description="Basic residues" evidence="1">
    <location>
        <begin position="117"/>
        <end position="130"/>
    </location>
</feature>
<feature type="compositionally biased region" description="Basic and acidic residues" evidence="1">
    <location>
        <begin position="89"/>
        <end position="116"/>
    </location>
</feature>
<feature type="compositionally biased region" description="Basic and acidic residues" evidence="1">
    <location>
        <begin position="255"/>
        <end position="270"/>
    </location>
</feature>
<dbReference type="GeneID" id="41964534"/>
<feature type="compositionally biased region" description="Low complexity" evidence="1">
    <location>
        <begin position="287"/>
        <end position="296"/>
    </location>
</feature>
<sequence>MIPKYLLMALVAGVAAMPAPKGTAENSGALQARAVPVPPDSALPPRARALQTRSAPKSDTTFWDGDDDDERQNHRGRPSRGKALHALHARYDGDDRPRGDGPYDPSQSHDDDERSPRRGSFRGSRAKALHARAVGPSHDIPKPDPTLPVTSQGSGRFGKSLSDKSLGVKPLDDSPLGDKPLGDKPLGDKSFDRQSSGVKLGGPGRPFHKRADSHNDSGSKSRAPSGDKKADSGNKVGAPSGNKNADSGNKGKGPSRHEPHGYDSISDKIEYGPPTFYFKMPEGWHGQSPRHSPSQSPRRDDDHSPN</sequence>
<feature type="chain" id="PRO_5028349894" evidence="2">
    <location>
        <begin position="25"/>
        <end position="306"/>
    </location>
</feature>